<evidence type="ECO:0000313" key="3">
    <source>
        <dbReference type="EMBL" id="GHI19053.1"/>
    </source>
</evidence>
<dbReference type="InterPro" id="IPR025406">
    <property type="entry name" value="DUF4132"/>
</dbReference>
<evidence type="ECO:0008006" key="5">
    <source>
        <dbReference type="Google" id="ProtNLM"/>
    </source>
</evidence>
<evidence type="ECO:0000313" key="4">
    <source>
        <dbReference type="Proteomes" id="UP001052739"/>
    </source>
</evidence>
<dbReference type="InterPro" id="IPR056639">
    <property type="entry name" value="DUF7737"/>
</dbReference>
<proteinExistence type="predicted"/>
<feature type="domain" description="DUF4132" evidence="1">
    <location>
        <begin position="410"/>
        <end position="594"/>
    </location>
</feature>
<dbReference type="Proteomes" id="UP001052739">
    <property type="component" value="Unassembled WGS sequence"/>
</dbReference>
<evidence type="ECO:0000259" key="1">
    <source>
        <dbReference type="Pfam" id="PF13569"/>
    </source>
</evidence>
<comment type="caution">
    <text evidence="3">The sequence shown here is derived from an EMBL/GenBank/DDBJ whole genome shotgun (WGS) entry which is preliminary data.</text>
</comment>
<protein>
    <recommendedName>
        <fullName evidence="5">DUF4132 domain-containing protein</fullName>
    </recommendedName>
</protein>
<keyword evidence="4" id="KW-1185">Reference proteome</keyword>
<gene>
    <name evidence="3" type="ORF">Shyd_04240</name>
</gene>
<evidence type="ECO:0000259" key="2">
    <source>
        <dbReference type="Pfam" id="PF24879"/>
    </source>
</evidence>
<name>A0ABQ3P202_9ACTN</name>
<organism evidence="3 4">
    <name type="scientific">Streptomyces hydrogenans</name>
    <dbReference type="NCBI Taxonomy" id="1873719"/>
    <lineage>
        <taxon>Bacteria</taxon>
        <taxon>Bacillati</taxon>
        <taxon>Actinomycetota</taxon>
        <taxon>Actinomycetes</taxon>
        <taxon>Kitasatosporales</taxon>
        <taxon>Streptomycetaceae</taxon>
        <taxon>Streptomyces</taxon>
    </lineage>
</organism>
<dbReference type="Pfam" id="PF13569">
    <property type="entry name" value="DUF4132"/>
    <property type="match status" value="1"/>
</dbReference>
<feature type="domain" description="DUF7737" evidence="2">
    <location>
        <begin position="730"/>
        <end position="833"/>
    </location>
</feature>
<accession>A0ABQ3P202</accession>
<dbReference type="Pfam" id="PF24879">
    <property type="entry name" value="DUF7737"/>
    <property type="match status" value="1"/>
</dbReference>
<reference evidence="3" key="1">
    <citation type="submission" date="2024-05" db="EMBL/GenBank/DDBJ databases">
        <title>Whole genome shotgun sequence of Streptomyces hydrogenans NBRC 13475.</title>
        <authorList>
            <person name="Komaki H."/>
            <person name="Tamura T."/>
        </authorList>
    </citation>
    <scope>NUCLEOTIDE SEQUENCE</scope>
    <source>
        <strain evidence="3">NBRC 13475</strain>
    </source>
</reference>
<sequence length="837" mass="89850">MVGMVGNTGPVGGTGEAVARATAEGADALRGLLDAPAGAELREAALAVHLRACRGDREKAVGDVLARLARRDLGWSAAEADLLLCRLLGGEAGVAPHELHLRFTGLVPLALAACEQAGDFSRTHVRALRRIAEGLRGHGQDGFGLLRDRMDALLRREARVDTDLLPRHVLDGFDDYGPAMRRAHTELLAGPGVAAFLAHCAPMDRPRATLAWRKRAAVLLAAAESGPEVVRRLLEGIAAQEEHRVNDPDLVGMGIPTLASAANTSLVRGLLWAAPSIPDAWVVPLVGAVALHAGTGLGGHGGMCRSQPLATAAVAVLGECPAERAEEAVAELGRLPRRVVNRTVAKGIVRATETVAARAGMTPSMLRERAVPDLGLDGRGVRETALGAYTAELAVREPGTALLSFRGPEGRLLKTAPKEVREARAEELKEVRAGLRKATALLSDERARLEEHLAAGTSWPAADWQRYYADRPVTGAVARALVWEAGDGAGEWTAGLPERSGGGWVLAGADGTARPVGADDRLRLWHPLRAGDEEVAGWRAALLDREERQPFKQVFREVYPLTPAERETGSYSNRFAGHVLRYGQARALMTGRGWAGRHLGYFSDGDSAELVKELPAPGELPVAEGTRWRARLFVDMVDAGAVSDGVAALCSTDQVRFERRAGAAGPRGAWERAELAEVPALVLSEALRDVDLFVGVASVGADPEWRDRGEDRGHGDYWRSWGFGELTAGARVRRETLARLLPRTRLADRAELTDRFLRVRGELGAYRIHLGSGNVLMEPSDAYLCVVVDRSREAGRVFLPFEEDGGMLSVILSKAFLLAADDRITDPTITAQLRRGR</sequence>
<dbReference type="EMBL" id="BNDW01000004">
    <property type="protein sequence ID" value="GHI19053.1"/>
    <property type="molecule type" value="Genomic_DNA"/>
</dbReference>